<dbReference type="InterPro" id="IPR008974">
    <property type="entry name" value="TRAF-like"/>
</dbReference>
<dbReference type="SUPFAM" id="SSF54695">
    <property type="entry name" value="POZ domain"/>
    <property type="match status" value="1"/>
</dbReference>
<comment type="pathway">
    <text evidence="1">Protein modification; protein ubiquitination.</text>
</comment>
<protein>
    <submittedName>
        <fullName evidence="3">Speckle-type POZ protein</fullName>
    </submittedName>
</protein>
<sequence>MGKSSATAVVRVRETISSSSFKEHTGTLSLEVPDYLQIKDMGIGEFVSSRVFPVGGYEWEMRFYPGGKDRHCAGNASAYVFCRSQVKDVSTRFTLSMLQTKGQVPVASFDPRKRVFSSKTPRYESYDEWGHPKFVERAKLESLSQLGDGCFTVLCVLTVVMDEAPSLQLHSHLERMLEDGRGADVTFNVANQEFRAHSFLLAARSPVFAAQLFDLMAEKDVRRVEIVDVEPAIFKMMLHYIYTESLPPYDDGGGNDIRVMQHLLVAANRYGLERLKLVCEEELCKRIDSETITTMSALADQHQCKRLKVACTEFKSSPK</sequence>
<dbReference type="CDD" id="cd00121">
    <property type="entry name" value="MATH"/>
    <property type="match status" value="1"/>
</dbReference>
<accession>M8BJC4</accession>
<comment type="similarity">
    <text evidence="2">Belongs to the Tdpoz family.</text>
</comment>
<dbReference type="EnsemblPlants" id="EMT25120">
    <property type="protein sequence ID" value="EMT25120"/>
    <property type="gene ID" value="F775_17604"/>
</dbReference>
<name>M8BJC4_AEGTA</name>
<dbReference type="SMART" id="SM00225">
    <property type="entry name" value="BTB"/>
    <property type="match status" value="1"/>
</dbReference>
<dbReference type="Pfam" id="PF00651">
    <property type="entry name" value="BTB"/>
    <property type="match status" value="1"/>
</dbReference>
<reference evidence="3" key="1">
    <citation type="submission" date="2015-06" db="UniProtKB">
        <authorList>
            <consortium name="EnsemblPlants"/>
        </authorList>
    </citation>
    <scope>IDENTIFICATION</scope>
</reference>
<evidence type="ECO:0000313" key="3">
    <source>
        <dbReference type="EnsemblPlants" id="EMT25120"/>
    </source>
</evidence>
<dbReference type="InterPro" id="IPR000210">
    <property type="entry name" value="BTB/POZ_dom"/>
</dbReference>
<dbReference type="SUPFAM" id="SSF49599">
    <property type="entry name" value="TRAF domain-like"/>
    <property type="match status" value="1"/>
</dbReference>
<dbReference type="PANTHER" id="PTHR26379">
    <property type="entry name" value="BTB/POZ AND MATH DOMAIN-CONTAINING PROTEIN 1"/>
    <property type="match status" value="1"/>
</dbReference>
<dbReference type="Pfam" id="PF24570">
    <property type="entry name" value="BACK_BPM_SPOP"/>
    <property type="match status" value="1"/>
</dbReference>
<dbReference type="OMA" id="ATRYDEW"/>
<dbReference type="GO" id="GO:0016567">
    <property type="term" value="P:protein ubiquitination"/>
    <property type="evidence" value="ECO:0007669"/>
    <property type="project" value="InterPro"/>
</dbReference>
<dbReference type="AlphaFoldDB" id="M8BJC4"/>
<dbReference type="PROSITE" id="PS50097">
    <property type="entry name" value="BTB"/>
    <property type="match status" value="1"/>
</dbReference>
<dbReference type="Gene3D" id="3.30.710.10">
    <property type="entry name" value="Potassium Channel Kv1.1, Chain A"/>
    <property type="match status" value="1"/>
</dbReference>
<dbReference type="InterPro" id="IPR045005">
    <property type="entry name" value="BPM1-6"/>
</dbReference>
<dbReference type="InterPro" id="IPR011333">
    <property type="entry name" value="SKP1/BTB/POZ_sf"/>
</dbReference>
<dbReference type="InterPro" id="IPR002083">
    <property type="entry name" value="MATH/TRAF_dom"/>
</dbReference>
<proteinExistence type="inferred from homology"/>
<dbReference type="CDD" id="cd18280">
    <property type="entry name" value="BTB_POZ_BPM_plant"/>
    <property type="match status" value="1"/>
</dbReference>
<organism evidence="3">
    <name type="scientific">Aegilops tauschii</name>
    <name type="common">Tausch's goatgrass</name>
    <name type="synonym">Aegilops squarrosa</name>
    <dbReference type="NCBI Taxonomy" id="37682"/>
    <lineage>
        <taxon>Eukaryota</taxon>
        <taxon>Viridiplantae</taxon>
        <taxon>Streptophyta</taxon>
        <taxon>Embryophyta</taxon>
        <taxon>Tracheophyta</taxon>
        <taxon>Spermatophyta</taxon>
        <taxon>Magnoliopsida</taxon>
        <taxon>Liliopsida</taxon>
        <taxon>Poales</taxon>
        <taxon>Poaceae</taxon>
        <taxon>BOP clade</taxon>
        <taxon>Pooideae</taxon>
        <taxon>Triticodae</taxon>
        <taxon>Triticeae</taxon>
        <taxon>Triticinae</taxon>
        <taxon>Aegilops</taxon>
    </lineage>
</organism>
<dbReference type="Gene3D" id="2.60.210.10">
    <property type="entry name" value="Apoptosis, Tumor Necrosis Factor Receptor Associated Protein 2, Chain A"/>
    <property type="match status" value="1"/>
</dbReference>
<dbReference type="PANTHER" id="PTHR26379:SF388">
    <property type="entry name" value="OS04G0625700 PROTEIN"/>
    <property type="match status" value="1"/>
</dbReference>
<evidence type="ECO:0000256" key="1">
    <source>
        <dbReference type="ARBA" id="ARBA00004906"/>
    </source>
</evidence>
<evidence type="ECO:0000256" key="2">
    <source>
        <dbReference type="ARBA" id="ARBA00010846"/>
    </source>
</evidence>
<dbReference type="PROSITE" id="PS50144">
    <property type="entry name" value="MATH"/>
    <property type="match status" value="1"/>
</dbReference>
<dbReference type="InterPro" id="IPR056423">
    <property type="entry name" value="BACK_BPM_SPOP"/>
</dbReference>
<dbReference type="Pfam" id="PF22486">
    <property type="entry name" value="MATH_2"/>
    <property type="match status" value="1"/>
</dbReference>